<feature type="domain" description="CobN/magnesium chelatase" evidence="1">
    <location>
        <begin position="167"/>
        <end position="678"/>
    </location>
</feature>
<reference evidence="2 3" key="1">
    <citation type="submission" date="2021-01" db="EMBL/GenBank/DDBJ databases">
        <title>Biogeographic distribution of Paracoccus.</title>
        <authorList>
            <person name="Hollensteiner J."/>
            <person name="Leineberger J."/>
            <person name="Brinkhoff T."/>
            <person name="Daniel R."/>
        </authorList>
    </citation>
    <scope>NUCLEOTIDE SEQUENCE [LARGE SCALE GENOMIC DNA]</scope>
    <source>
        <strain evidence="2 3">KCTC 22803</strain>
    </source>
</reference>
<keyword evidence="3" id="KW-1185">Reference proteome</keyword>
<evidence type="ECO:0000259" key="1">
    <source>
        <dbReference type="Pfam" id="PF02514"/>
    </source>
</evidence>
<name>A0ABY7SLL8_9RHOB</name>
<feature type="domain" description="CobN/magnesium chelatase" evidence="1">
    <location>
        <begin position="687"/>
        <end position="1078"/>
    </location>
</feature>
<keyword evidence="2" id="KW-0436">Ligase</keyword>
<dbReference type="GO" id="GO:0051116">
    <property type="term" value="F:cobaltochelatase activity"/>
    <property type="evidence" value="ECO:0007669"/>
    <property type="project" value="UniProtKB-EC"/>
</dbReference>
<dbReference type="PANTHER" id="PTHR44119">
    <property type="entry name" value="MAGNESIUM-CHELATASE SUBUNIT CHLH, CHLOROPLASTIC"/>
    <property type="match status" value="1"/>
</dbReference>
<dbReference type="CDD" id="cd10150">
    <property type="entry name" value="CobN_like"/>
    <property type="match status" value="1"/>
</dbReference>
<dbReference type="NCBIfam" id="NF008973">
    <property type="entry name" value="PRK12321.1"/>
    <property type="match status" value="1"/>
</dbReference>
<dbReference type="EC" id="6.6.1.2" evidence="2"/>
<dbReference type="RefSeq" id="WP_271882391.1">
    <property type="nucleotide sequence ID" value="NZ_CP067136.1"/>
</dbReference>
<evidence type="ECO:0000313" key="3">
    <source>
        <dbReference type="Proteomes" id="UP001219349"/>
    </source>
</evidence>
<dbReference type="Proteomes" id="UP001219349">
    <property type="component" value="Chromosome"/>
</dbReference>
<proteinExistence type="predicted"/>
<gene>
    <name evidence="2" type="primary">cobN</name>
    <name evidence="2" type="ORF">JHX87_03505</name>
</gene>
<sequence>MHVIFRESHGLDEADTPVDLGHSPADMVVLSFSDSDLAAFAEAWHRGPGLPTLRLANIARLKHPLSVDTYLDQTLGAARAILIRLIGGIAYWPYGIAQIRQLAQKRGIALAVLPADGRPDPRLDQVSTLPEPVLRDLARLCDQGGGDAARLALLRLGQAAGLPVAGGEAARPLPDTGFWTPEAGPQTALQSVTQDRPLAVLIFYRSHLVSADLAPMTALFEALRSRGFAALGLFVPSLKAPEAARWIRRNLAELRPAAILNATAFSARGDRDGSPLDAAGVPVFQIALATCAQKAWAGSERGLSPADLAMHVVLPEVDGRIFAGVASFKETGTPDAALEFARQVHRPVPDRIDAIADRVAAWHRLATTPAPQKRVALILSTYPGRVWNIAHAVGLDAIASAEAMLGDLRDAGYRVDPGDDLPRSLSRQEIHWPLDHYRRALARLPQKLQSDLQAAWGAPEQDPDVTPAGFRFAVTHRGNALIALQPERGIAPDRAAEYHDLTRVPRHAYVAFYLWLREQADALVHIGAHGTLEWLPGKSVALSQDCWPEALVGDLPVIYPFIVNDPGEAAQAKRRIGAVTLGHVPPPLRRSGTPERLARLEALLDEFSNADGLDPKRRDRLMGDIRDEARAIGVERDLAIDGASCPAQAIARIDRFVCDVKDSQFGDGLHVWGRADPGSSFDPHCAEAERQSLLDALAGRWIAPGPSGSPYRGRGDVLPTGRNLFTTDPRSVPTRAAWRQGARLADDFIQRHLQDEGDWPRGVMLDLWGSATMRTAGEEFAMALALLGVKPVWDDGSERVSGIEITPIAELDRPRIDVTLRVSGLFRDVFPTLSALFQQAIRALSARDEAPDWNPFVGVETPRVYGPQPGSFGLGMGAGPDSYSADARQAAGKAWLAASAWALDGSRAVRDEQGLRQRVAGADAFVHPQDLPETDLLLAEDYASHEAGFAAAQQITGGKAALYHLDNTDPDRPRTRPLTEEIARVVQFRAAHPGWIAGMMRHGFRGAAEIAATLENMALFAHLADVVPDHLFDQFWDETLGRDHVVAFLSDANPQALAAMRERFRKLHEAGLWRTRRNAIVAALEPAP</sequence>
<dbReference type="EMBL" id="CP067136">
    <property type="protein sequence ID" value="WCR07906.1"/>
    <property type="molecule type" value="Genomic_DNA"/>
</dbReference>
<protein>
    <submittedName>
        <fullName evidence="2">Cobaltochelatase subunit CobN</fullName>
        <ecNumber evidence="2">6.6.1.2</ecNumber>
    </submittedName>
</protein>
<organism evidence="2 3">
    <name type="scientific">Paracoccus fistulariae</name>
    <dbReference type="NCBI Taxonomy" id="658446"/>
    <lineage>
        <taxon>Bacteria</taxon>
        <taxon>Pseudomonadati</taxon>
        <taxon>Pseudomonadota</taxon>
        <taxon>Alphaproteobacteria</taxon>
        <taxon>Rhodobacterales</taxon>
        <taxon>Paracoccaceae</taxon>
        <taxon>Paracoccus</taxon>
    </lineage>
</organism>
<evidence type="ECO:0000313" key="2">
    <source>
        <dbReference type="EMBL" id="WCR07906.1"/>
    </source>
</evidence>
<accession>A0ABY7SLL8</accession>
<dbReference type="PANTHER" id="PTHR44119:SF4">
    <property type="entry name" value="AEROBIC COBALTOCHELATASE SUBUNIT COBN"/>
    <property type="match status" value="1"/>
</dbReference>
<dbReference type="Pfam" id="PF02514">
    <property type="entry name" value="CobN-Mg_chel"/>
    <property type="match status" value="2"/>
</dbReference>
<dbReference type="InterPro" id="IPR003672">
    <property type="entry name" value="CobN/Mg_chltase"/>
</dbReference>